<dbReference type="OrthoDB" id="4540221at2"/>
<protein>
    <submittedName>
        <fullName evidence="1">Oleate hydratase</fullName>
        <ecNumber evidence="1">4.2.1.53</ecNumber>
    </submittedName>
</protein>
<keyword evidence="1" id="KW-0456">Lyase</keyword>
<dbReference type="PANTHER" id="PTHR37417">
    <property type="entry name" value="67 KDA MYOSIN-CROSS-REACTIVE ANTIGEN FAMILY PROTEIN (AFU_ORTHOLOGUE AFUA_5G09970)"/>
    <property type="match status" value="1"/>
</dbReference>
<dbReference type="Proteomes" id="UP000285278">
    <property type="component" value="Unassembled WGS sequence"/>
</dbReference>
<evidence type="ECO:0000313" key="2">
    <source>
        <dbReference type="Proteomes" id="UP000285278"/>
    </source>
</evidence>
<dbReference type="STRING" id="1451189.CFAL_02095"/>
<organism evidence="1 2">
    <name type="scientific">Corynebacterium falsenii</name>
    <dbReference type="NCBI Taxonomy" id="108486"/>
    <lineage>
        <taxon>Bacteria</taxon>
        <taxon>Bacillati</taxon>
        <taxon>Actinomycetota</taxon>
        <taxon>Actinomycetes</taxon>
        <taxon>Mycobacteriales</taxon>
        <taxon>Corynebacteriaceae</taxon>
        <taxon>Corynebacterium</taxon>
    </lineage>
</organism>
<gene>
    <name evidence="1" type="ORF">D3M95_08095</name>
</gene>
<dbReference type="SUPFAM" id="SSF51905">
    <property type="entry name" value="FAD/NAD(P)-binding domain"/>
    <property type="match status" value="1"/>
</dbReference>
<comment type="caution">
    <text evidence="1">The sequence shown here is derived from an EMBL/GenBank/DDBJ whole genome shotgun (WGS) entry which is preliminary data.</text>
</comment>
<dbReference type="AlphaFoldDB" id="A0A418Q642"/>
<reference evidence="1 2" key="1">
    <citation type="submission" date="2018-09" db="EMBL/GenBank/DDBJ databases">
        <title>Optimization and identification of Corynebacterium falsenii FN1-14 from fish paste.</title>
        <authorList>
            <person name="Daroonpunt R."/>
            <person name="Tanasupawat S."/>
        </authorList>
    </citation>
    <scope>NUCLEOTIDE SEQUENCE [LARGE SCALE GENOMIC DNA]</scope>
    <source>
        <strain evidence="1 2">FN1-14</strain>
    </source>
</reference>
<proteinExistence type="predicted"/>
<sequence length="596" mass="67201">MYYSNGNYEAFARPLKPQGADRKHVWIVGSGLAGLSAAGFLVRDAQVPAKNITVLEELELPGGALDGIKEPEKGFVIRGGREMENHFETLWDLFRSVPSLEEEGASVLDEFYWLNKRDPNFSLQRATINRGEDAHTDGKFTLSKKAQKELTKVFLATREEMEGKRITDVFSDDFFESNFWLYWRTMFAFETWHSALEFKLYLHRFIHHIGGLPDFSALKFTKYNQYESLVLPLVTWLKDQGVQFQYGTEVTNVQFDFDGDQKRATRIDWIKDGAEGGVDLSDDDIALVTIGSLTENSGEGDQHTPAPLLDGPAPAWDLWRRIAKQHPSFGHPDVFGSNIPESKWESATVTTLDDKIPPYIQRIAKRDPFSGRVVTGGIVTARDSNWLLSWTVNRQPHFKNQPKDQLVVWVYALYTDRKGNYTGKTIEESTGEEITQEWLYHLGVPEEAIPELAANSAKCVPVMMPYVTSFFLPRKAGDRPDVVPEGAVNFGFIGQFAESSRDTIFTTEYSVRTAMEAVYTLLNVDRGVPEVFGSTYDIRSLLAAAARLSDGEGVNVGPGFVQRAIERRIADSEISELIEQFKVFGDRKPHLPGRGR</sequence>
<dbReference type="PANTHER" id="PTHR37417:SF3">
    <property type="entry name" value="MYOSIN-CROSSREACTIVE PROTEIN"/>
    <property type="match status" value="1"/>
</dbReference>
<dbReference type="NCBIfam" id="NF010584">
    <property type="entry name" value="PRK13977.1"/>
    <property type="match status" value="1"/>
</dbReference>
<dbReference type="EC" id="4.2.1.53" evidence="1"/>
<dbReference type="InterPro" id="IPR036188">
    <property type="entry name" value="FAD/NAD-bd_sf"/>
</dbReference>
<keyword evidence="2" id="KW-1185">Reference proteome</keyword>
<dbReference type="GO" id="GO:0006631">
    <property type="term" value="P:fatty acid metabolic process"/>
    <property type="evidence" value="ECO:0007669"/>
    <property type="project" value="InterPro"/>
</dbReference>
<accession>A0A418Q642</accession>
<evidence type="ECO:0000313" key="1">
    <source>
        <dbReference type="EMBL" id="RIX34275.1"/>
    </source>
</evidence>
<dbReference type="Gene3D" id="3.30.9.80">
    <property type="match status" value="1"/>
</dbReference>
<dbReference type="Pfam" id="PF06100">
    <property type="entry name" value="MCRA"/>
    <property type="match status" value="1"/>
</dbReference>
<dbReference type="InterPro" id="IPR010354">
    <property type="entry name" value="Oleate_hydratase"/>
</dbReference>
<dbReference type="EMBL" id="QXJK01000008">
    <property type="protein sequence ID" value="RIX34275.1"/>
    <property type="molecule type" value="Genomic_DNA"/>
</dbReference>
<name>A0A418Q642_9CORY</name>
<dbReference type="RefSeq" id="WP_025402079.1">
    <property type="nucleotide sequence ID" value="NZ_CBCRUA010000010.1"/>
</dbReference>
<dbReference type="GO" id="GO:0071949">
    <property type="term" value="F:FAD binding"/>
    <property type="evidence" value="ECO:0007669"/>
    <property type="project" value="InterPro"/>
</dbReference>
<dbReference type="Gene3D" id="3.50.50.60">
    <property type="entry name" value="FAD/NAD(P)-binding domain"/>
    <property type="match status" value="2"/>
</dbReference>
<dbReference type="GO" id="GO:0050151">
    <property type="term" value="F:oleate hydratase activity"/>
    <property type="evidence" value="ECO:0007669"/>
    <property type="project" value="UniProtKB-EC"/>
</dbReference>